<organism evidence="2 3">
    <name type="scientific">Rhamnella rubrinervis</name>
    <dbReference type="NCBI Taxonomy" id="2594499"/>
    <lineage>
        <taxon>Eukaryota</taxon>
        <taxon>Viridiplantae</taxon>
        <taxon>Streptophyta</taxon>
        <taxon>Embryophyta</taxon>
        <taxon>Tracheophyta</taxon>
        <taxon>Spermatophyta</taxon>
        <taxon>Magnoliopsida</taxon>
        <taxon>eudicotyledons</taxon>
        <taxon>Gunneridae</taxon>
        <taxon>Pentapetalae</taxon>
        <taxon>rosids</taxon>
        <taxon>fabids</taxon>
        <taxon>Rosales</taxon>
        <taxon>Rhamnaceae</taxon>
        <taxon>rhamnoid group</taxon>
        <taxon>Rhamneae</taxon>
        <taxon>Rhamnella</taxon>
    </lineage>
</organism>
<evidence type="ECO:0000313" key="2">
    <source>
        <dbReference type="EMBL" id="KAF3439838.1"/>
    </source>
</evidence>
<gene>
    <name evidence="2" type="ORF">FNV43_RR18116</name>
</gene>
<feature type="transmembrane region" description="Helical" evidence="1">
    <location>
        <begin position="92"/>
        <end position="122"/>
    </location>
</feature>
<keyword evidence="1" id="KW-0812">Transmembrane</keyword>
<keyword evidence="1" id="KW-0472">Membrane</keyword>
<dbReference type="Proteomes" id="UP000796880">
    <property type="component" value="Unassembled WGS sequence"/>
</dbReference>
<keyword evidence="1" id="KW-1133">Transmembrane helix</keyword>
<protein>
    <submittedName>
        <fullName evidence="2">Uncharacterized protein</fullName>
    </submittedName>
</protein>
<keyword evidence="3" id="KW-1185">Reference proteome</keyword>
<sequence length="123" mass="13297">MWFRLVRVSLSGSGEQKRQLVLRMVVGGVVVVVEIDSGKMDTGAAFEGGEEGGGNVGADPVGHTIQLLAGKEGCAVVGLHRRRRRNRKLGDYGIMFTSSVVTCHFVSLMLMLMSFGAFVSFFE</sequence>
<reference evidence="2" key="1">
    <citation type="submission" date="2020-03" db="EMBL/GenBank/DDBJ databases">
        <title>A high-quality chromosome-level genome assembly of a woody plant with both climbing and erect habits, Rhamnella rubrinervis.</title>
        <authorList>
            <person name="Lu Z."/>
            <person name="Yang Y."/>
            <person name="Zhu X."/>
            <person name="Sun Y."/>
        </authorList>
    </citation>
    <scope>NUCLEOTIDE SEQUENCE</scope>
    <source>
        <strain evidence="2">BYM</strain>
        <tissue evidence="2">Leaf</tissue>
    </source>
</reference>
<evidence type="ECO:0000313" key="3">
    <source>
        <dbReference type="Proteomes" id="UP000796880"/>
    </source>
</evidence>
<dbReference type="AlphaFoldDB" id="A0A8K0E332"/>
<evidence type="ECO:0000256" key="1">
    <source>
        <dbReference type="SAM" id="Phobius"/>
    </source>
</evidence>
<comment type="caution">
    <text evidence="2">The sequence shown here is derived from an EMBL/GenBank/DDBJ whole genome shotgun (WGS) entry which is preliminary data.</text>
</comment>
<accession>A0A8K0E332</accession>
<dbReference type="EMBL" id="VOIH02000008">
    <property type="protein sequence ID" value="KAF3439838.1"/>
    <property type="molecule type" value="Genomic_DNA"/>
</dbReference>
<proteinExistence type="predicted"/>
<name>A0A8K0E332_9ROSA</name>